<dbReference type="Pfam" id="PF00533">
    <property type="entry name" value="BRCT"/>
    <property type="match status" value="1"/>
</dbReference>
<feature type="domain" description="BRCT" evidence="2">
    <location>
        <begin position="134"/>
        <end position="196"/>
    </location>
</feature>
<dbReference type="SUPFAM" id="SSF158682">
    <property type="entry name" value="TerB-like"/>
    <property type="match status" value="1"/>
</dbReference>
<dbReference type="Proteomes" id="UP000280008">
    <property type="component" value="Unassembled WGS sequence"/>
</dbReference>
<comment type="caution">
    <text evidence="4">The sequence shown here is derived from an EMBL/GenBank/DDBJ whole genome shotgun (WGS) entry which is preliminary data.</text>
</comment>
<proteinExistence type="predicted"/>
<dbReference type="Pfam" id="PF23359">
    <property type="entry name" value="Lsr2_DNA-bd"/>
    <property type="match status" value="1"/>
</dbReference>
<keyword evidence="5" id="KW-1185">Reference proteome</keyword>
<evidence type="ECO:0000259" key="3">
    <source>
        <dbReference type="Pfam" id="PF23359"/>
    </source>
</evidence>
<dbReference type="InterPro" id="IPR036625">
    <property type="entry name" value="E3-bd_dom_sf"/>
</dbReference>
<name>A0A495IFT0_9MICO</name>
<dbReference type="GO" id="GO:0016746">
    <property type="term" value="F:acyltransferase activity"/>
    <property type="evidence" value="ECO:0007669"/>
    <property type="project" value="InterPro"/>
</dbReference>
<dbReference type="SUPFAM" id="SSF52113">
    <property type="entry name" value="BRCT domain"/>
    <property type="match status" value="1"/>
</dbReference>
<dbReference type="InterPro" id="IPR036420">
    <property type="entry name" value="BRCT_dom_sf"/>
</dbReference>
<dbReference type="RefSeq" id="WP_121369734.1">
    <property type="nucleotide sequence ID" value="NZ_RBKS01000001.1"/>
</dbReference>
<dbReference type="Gene3D" id="3.40.50.10190">
    <property type="entry name" value="BRCT domain"/>
    <property type="match status" value="1"/>
</dbReference>
<dbReference type="GO" id="GO:0003677">
    <property type="term" value="F:DNA binding"/>
    <property type="evidence" value="ECO:0007669"/>
    <property type="project" value="UniProtKB-KW"/>
</dbReference>
<evidence type="ECO:0000313" key="5">
    <source>
        <dbReference type="Proteomes" id="UP000280008"/>
    </source>
</evidence>
<evidence type="ECO:0000313" key="4">
    <source>
        <dbReference type="EMBL" id="RKR74872.1"/>
    </source>
</evidence>
<dbReference type="InterPro" id="IPR055370">
    <property type="entry name" value="Lsr2_DNA-bd"/>
</dbReference>
<accession>A0A495IFT0</accession>
<feature type="domain" description="Lsr2 DNA-binding" evidence="3">
    <location>
        <begin position="242"/>
        <end position="274"/>
    </location>
</feature>
<sequence>MSLADVVDEGAPTGTTAYLELLLDALEDGDITAEESEALTGVRDEYGLTASDLDLAHEAFMLALAHRALDDGHVSHDERHELATVAALLSVSSSVVKTVLDQADRARAARLGAGLRDLPKDWALGSPLRVGEMVAFTGCDDDQRARLEKGAQDLGVRVMNNVSRFTVMLVMDGSFSGGKHAKALQLGTRTVHPDQFEILLHYLQPATYATAGQPIRALTTTTIAGKGISDTPEPAPLTTAGSPSTVRAWAAANGFTVGVRGRLPKQVLDAYEAAGNSGLYLA</sequence>
<dbReference type="EMBL" id="RBKS01000001">
    <property type="protein sequence ID" value="RKR74872.1"/>
    <property type="molecule type" value="Genomic_DNA"/>
</dbReference>
<dbReference type="CDD" id="cd00027">
    <property type="entry name" value="BRCT"/>
    <property type="match status" value="1"/>
</dbReference>
<dbReference type="OrthoDB" id="190275at2"/>
<gene>
    <name evidence="4" type="ORF">C8E83_2005</name>
</gene>
<evidence type="ECO:0000256" key="1">
    <source>
        <dbReference type="ARBA" id="ARBA00023125"/>
    </source>
</evidence>
<dbReference type="AlphaFoldDB" id="A0A495IFT0"/>
<reference evidence="4 5" key="1">
    <citation type="submission" date="2018-10" db="EMBL/GenBank/DDBJ databases">
        <title>Sequencing the genomes of 1000 actinobacteria strains.</title>
        <authorList>
            <person name="Klenk H.-P."/>
        </authorList>
    </citation>
    <scope>NUCLEOTIDE SEQUENCE [LARGE SCALE GENOMIC DNA]</scope>
    <source>
        <strain evidence="4 5">DSM 17894</strain>
    </source>
</reference>
<dbReference type="InterPro" id="IPR029024">
    <property type="entry name" value="TerB-like"/>
</dbReference>
<dbReference type="InterPro" id="IPR001357">
    <property type="entry name" value="BRCT_dom"/>
</dbReference>
<keyword evidence="1" id="KW-0238">DNA-binding</keyword>
<dbReference type="Gene3D" id="4.10.320.10">
    <property type="entry name" value="E3-binding domain"/>
    <property type="match status" value="1"/>
</dbReference>
<protein>
    <submittedName>
        <fullName evidence="4">BRCA1 C Terminus (BRCT) protein</fullName>
    </submittedName>
</protein>
<organism evidence="4 5">
    <name type="scientific">Frondihabitans australicus</name>
    <dbReference type="NCBI Taxonomy" id="386892"/>
    <lineage>
        <taxon>Bacteria</taxon>
        <taxon>Bacillati</taxon>
        <taxon>Actinomycetota</taxon>
        <taxon>Actinomycetes</taxon>
        <taxon>Micrococcales</taxon>
        <taxon>Microbacteriaceae</taxon>
        <taxon>Frondihabitans</taxon>
    </lineage>
</organism>
<evidence type="ECO:0000259" key="2">
    <source>
        <dbReference type="Pfam" id="PF00533"/>
    </source>
</evidence>